<name>A0A918PZE1_9BACT</name>
<proteinExistence type="predicted"/>
<comment type="caution">
    <text evidence="4">The sequence shown here is derived from an EMBL/GenBank/DDBJ whole genome shotgun (WGS) entry which is preliminary data.</text>
</comment>
<evidence type="ECO:0000256" key="2">
    <source>
        <dbReference type="PROSITE-ProRule" id="PRU00169"/>
    </source>
</evidence>
<dbReference type="GO" id="GO:0000160">
    <property type="term" value="P:phosphorelay signal transduction system"/>
    <property type="evidence" value="ECO:0007669"/>
    <property type="project" value="InterPro"/>
</dbReference>
<feature type="domain" description="Response regulatory" evidence="3">
    <location>
        <begin position="22"/>
        <end position="136"/>
    </location>
</feature>
<accession>A0A918PZE1</accession>
<dbReference type="SUPFAM" id="SSF52172">
    <property type="entry name" value="CheY-like"/>
    <property type="match status" value="1"/>
</dbReference>
<keyword evidence="1 2" id="KW-0597">Phosphoprotein</keyword>
<dbReference type="SUPFAM" id="SSF53649">
    <property type="entry name" value="Alkaline phosphatase-like"/>
    <property type="match status" value="1"/>
</dbReference>
<organism evidence="4 5">
    <name type="scientific">Echinicola pacifica</name>
    <dbReference type="NCBI Taxonomy" id="346377"/>
    <lineage>
        <taxon>Bacteria</taxon>
        <taxon>Pseudomonadati</taxon>
        <taxon>Bacteroidota</taxon>
        <taxon>Cytophagia</taxon>
        <taxon>Cytophagales</taxon>
        <taxon>Cyclobacteriaceae</taxon>
        <taxon>Echinicola</taxon>
    </lineage>
</organism>
<protein>
    <submittedName>
        <fullName evidence="4">Two-component system response regulator</fullName>
    </submittedName>
</protein>
<gene>
    <name evidence="4" type="primary">porX</name>
    <name evidence="4" type="ORF">GCM10007049_20340</name>
</gene>
<reference evidence="4" key="2">
    <citation type="submission" date="2020-09" db="EMBL/GenBank/DDBJ databases">
        <authorList>
            <person name="Sun Q."/>
            <person name="Kim S."/>
        </authorList>
    </citation>
    <scope>NUCLEOTIDE SEQUENCE</scope>
    <source>
        <strain evidence="4">KCTC 12368</strain>
    </source>
</reference>
<dbReference type="AlphaFoldDB" id="A0A918PZE1"/>
<evidence type="ECO:0000256" key="1">
    <source>
        <dbReference type="ARBA" id="ARBA00022553"/>
    </source>
</evidence>
<dbReference type="Pfam" id="PF08665">
    <property type="entry name" value="PglZ"/>
    <property type="match status" value="1"/>
</dbReference>
<feature type="modified residue" description="4-aspartylphosphate" evidence="2">
    <location>
        <position position="71"/>
    </location>
</feature>
<dbReference type="InterPro" id="IPR001789">
    <property type="entry name" value="Sig_transdc_resp-reg_receiver"/>
</dbReference>
<dbReference type="InterPro" id="IPR011006">
    <property type="entry name" value="CheY-like_superfamily"/>
</dbReference>
<dbReference type="Pfam" id="PF00072">
    <property type="entry name" value="Response_reg"/>
    <property type="match status" value="1"/>
</dbReference>
<dbReference type="CDD" id="cd00156">
    <property type="entry name" value="REC"/>
    <property type="match status" value="1"/>
</dbReference>
<dbReference type="Gene3D" id="3.40.50.2300">
    <property type="match status" value="1"/>
</dbReference>
<dbReference type="InterPro" id="IPR050595">
    <property type="entry name" value="Bact_response_regulator"/>
</dbReference>
<sequence>MIEFKSNYKFKGFKPLKMQKFKILWADDEIDLLKPHIMFLEQKGYEITTVNSGLDAVEMVEETNFDVIFLDEMMPGMTGLETLQQVKILKPQTPVVMITKSEEEHIMDDAIGGKIADYLIKPINPNQILLSVKKILQNKQLISEKTNLSYQQDFSKISMAYNDAIDHQEWADIYKRLTYWELEIDKTENKSMQEVLDTQKTEANANFARFIKENYLDWLNDADSDKPILSHRVMKEKVFPHLQEGKKPLFFVVIDNLRLDQWEVIEPILSDYFNIKSEDTYYSILPTTTAYARNALFSGMMPMDMARFHPDLWENEDTDESKNNHEAEFLEVNLKKNRLPIKFSYNKILQANQGKNVLEQFPNMMNNDLNVLVYNFVDMMSHARTDMKMIRELAPDESAYRSITESWFLHSSLFELFKKVSDAGCEVIVTTDHGTKKVNRPYKIIGDRKVTTNLRYKQGRNLNFESGKVFEISKPEDAKLPRFNVSTSYVFAVEDYFFAYPNNYNYYVNYYKDTFQHGGVSLEEVIVPIMHLSPKQY</sequence>
<dbReference type="PANTHER" id="PTHR44591:SF3">
    <property type="entry name" value="RESPONSE REGULATORY DOMAIN-CONTAINING PROTEIN"/>
    <property type="match status" value="1"/>
</dbReference>
<dbReference type="PANTHER" id="PTHR44591">
    <property type="entry name" value="STRESS RESPONSE REGULATOR PROTEIN 1"/>
    <property type="match status" value="1"/>
</dbReference>
<reference evidence="4" key="1">
    <citation type="journal article" date="2014" name="Int. J. Syst. Evol. Microbiol.">
        <title>Complete genome sequence of Corynebacterium casei LMG S-19264T (=DSM 44701T), isolated from a smear-ripened cheese.</title>
        <authorList>
            <consortium name="US DOE Joint Genome Institute (JGI-PGF)"/>
            <person name="Walter F."/>
            <person name="Albersmeier A."/>
            <person name="Kalinowski J."/>
            <person name="Ruckert C."/>
        </authorList>
    </citation>
    <scope>NUCLEOTIDE SEQUENCE</scope>
    <source>
        <strain evidence="4">KCTC 12368</strain>
    </source>
</reference>
<dbReference type="Proteomes" id="UP000619457">
    <property type="component" value="Unassembled WGS sequence"/>
</dbReference>
<evidence type="ECO:0000259" key="3">
    <source>
        <dbReference type="PROSITE" id="PS50110"/>
    </source>
</evidence>
<evidence type="ECO:0000313" key="4">
    <source>
        <dbReference type="EMBL" id="GGZ27435.1"/>
    </source>
</evidence>
<dbReference type="EMBL" id="BMWX01000003">
    <property type="protein sequence ID" value="GGZ27435.1"/>
    <property type="molecule type" value="Genomic_DNA"/>
</dbReference>
<evidence type="ECO:0000313" key="5">
    <source>
        <dbReference type="Proteomes" id="UP000619457"/>
    </source>
</evidence>
<dbReference type="InterPro" id="IPR017850">
    <property type="entry name" value="Alkaline_phosphatase_core_sf"/>
</dbReference>
<keyword evidence="5" id="KW-1185">Reference proteome</keyword>
<dbReference type="SMART" id="SM00448">
    <property type="entry name" value="REC"/>
    <property type="match status" value="1"/>
</dbReference>
<dbReference type="PROSITE" id="PS50110">
    <property type="entry name" value="RESPONSE_REGULATORY"/>
    <property type="match status" value="1"/>
</dbReference>